<feature type="compositionally biased region" description="Basic and acidic residues" evidence="1">
    <location>
        <begin position="174"/>
        <end position="183"/>
    </location>
</feature>
<evidence type="ECO:0000313" key="2">
    <source>
        <dbReference type="EMBL" id="WWD08828.1"/>
    </source>
</evidence>
<feature type="compositionally biased region" description="Low complexity" evidence="1">
    <location>
        <begin position="62"/>
        <end position="80"/>
    </location>
</feature>
<feature type="compositionally biased region" description="Low complexity" evidence="1">
    <location>
        <begin position="259"/>
        <end position="273"/>
    </location>
</feature>
<sequence length="481" mass="52802">MSVPGSPSSEYSLLSSLEVLFISSGEPSLRGSPSMSPSRPNFDSARPTSIDEQEYEHVFGISVSPSPSSVSMEASSSTNSLSVSECTALSKKSSSAKRRERKKKLIAGERERAALGISSTRVFGSVSTRENIPSRAIEILPQTPKSKVRIGSYTDGHDQKPIAIAGPSTPRPLSKTEFEKDLNENNGNDDNDNDNDDDDDKENDETGPTRRKTRRGGKRVRRRLENRGLAKEASEVDDELDPDAESNLEVDSIADDDTTSPTSSPRTSVSGSPIKVTVSRVPEPEEEVDEVDGLSALESEFGTPPSKRFKGRGGVMSAEDAASSIDSFLSDPRNFMTIKANKLRLWQSLCIELGLVTLQGDELPDLPTVVCVPTPPRPRETTPEPPQPFRPVKHPLPESLTQARKLLKDHAHVNLVDYLEARKFCPPAYVGAYQGLLYPSTSAMKRYTRHQGKFAEKLVVRSEWLEPLMKDFGVRKFKGGM</sequence>
<feature type="region of interest" description="Disordered" evidence="1">
    <location>
        <begin position="374"/>
        <end position="394"/>
    </location>
</feature>
<dbReference type="KEGG" id="ker:91105743"/>
<keyword evidence="3" id="KW-1185">Reference proteome</keyword>
<reference evidence="2 3" key="1">
    <citation type="submission" date="2024-01" db="EMBL/GenBank/DDBJ databases">
        <title>Comparative genomics of Cryptococcus and Kwoniella reveals pathogenesis evolution and contrasting modes of karyotype evolution via chromosome fusion or intercentromeric recombination.</title>
        <authorList>
            <person name="Coelho M.A."/>
            <person name="David-Palma M."/>
            <person name="Shea T."/>
            <person name="Bowers K."/>
            <person name="McGinley-Smith S."/>
            <person name="Mohammad A.W."/>
            <person name="Gnirke A."/>
            <person name="Yurkov A.M."/>
            <person name="Nowrousian M."/>
            <person name="Sun S."/>
            <person name="Cuomo C.A."/>
            <person name="Heitman J."/>
        </authorList>
    </citation>
    <scope>NUCLEOTIDE SEQUENCE [LARGE SCALE GENOMIC DNA]</scope>
    <source>
        <strain evidence="2 3">PYCC6329</strain>
    </source>
</reference>
<feature type="compositionally biased region" description="Acidic residues" evidence="1">
    <location>
        <begin position="235"/>
        <end position="258"/>
    </location>
</feature>
<dbReference type="RefSeq" id="XP_066086795.1">
    <property type="nucleotide sequence ID" value="XM_066230698.1"/>
</dbReference>
<evidence type="ECO:0008006" key="4">
    <source>
        <dbReference type="Google" id="ProtNLM"/>
    </source>
</evidence>
<feature type="compositionally biased region" description="Basic and acidic residues" evidence="1">
    <location>
        <begin position="223"/>
        <end position="234"/>
    </location>
</feature>
<organism evidence="2 3">
    <name type="scientific">Kwoniella europaea PYCC6329</name>
    <dbReference type="NCBI Taxonomy" id="1423913"/>
    <lineage>
        <taxon>Eukaryota</taxon>
        <taxon>Fungi</taxon>
        <taxon>Dikarya</taxon>
        <taxon>Basidiomycota</taxon>
        <taxon>Agaricomycotina</taxon>
        <taxon>Tremellomycetes</taxon>
        <taxon>Tremellales</taxon>
        <taxon>Cryptococcaceae</taxon>
        <taxon>Kwoniella</taxon>
    </lineage>
</organism>
<feature type="region of interest" description="Disordered" evidence="1">
    <location>
        <begin position="26"/>
        <end position="107"/>
    </location>
</feature>
<gene>
    <name evidence="2" type="ORF">V865_006942</name>
</gene>
<proteinExistence type="predicted"/>
<feature type="compositionally biased region" description="Acidic residues" evidence="1">
    <location>
        <begin position="187"/>
        <end position="205"/>
    </location>
</feature>
<dbReference type="EMBL" id="CP144090">
    <property type="protein sequence ID" value="WWD08828.1"/>
    <property type="molecule type" value="Genomic_DNA"/>
</dbReference>
<feature type="compositionally biased region" description="Polar residues" evidence="1">
    <location>
        <begin position="31"/>
        <end position="41"/>
    </location>
</feature>
<accession>A0AAX4KU56</accession>
<dbReference type="AlphaFoldDB" id="A0AAX4KU56"/>
<dbReference type="GeneID" id="91105743"/>
<name>A0AAX4KU56_9TREE</name>
<feature type="compositionally biased region" description="Basic residues" evidence="1">
    <location>
        <begin position="209"/>
        <end position="222"/>
    </location>
</feature>
<dbReference type="Proteomes" id="UP001358614">
    <property type="component" value="Chromosome 2"/>
</dbReference>
<feature type="region of interest" description="Disordered" evidence="1">
    <location>
        <begin position="123"/>
        <end position="291"/>
    </location>
</feature>
<evidence type="ECO:0000256" key="1">
    <source>
        <dbReference type="SAM" id="MobiDB-lite"/>
    </source>
</evidence>
<feature type="compositionally biased region" description="Basic residues" evidence="1">
    <location>
        <begin position="94"/>
        <end position="105"/>
    </location>
</feature>
<evidence type="ECO:0000313" key="3">
    <source>
        <dbReference type="Proteomes" id="UP001358614"/>
    </source>
</evidence>
<protein>
    <recommendedName>
        <fullName evidence="4">SWIRM domain-containing protein</fullName>
    </recommendedName>
</protein>